<evidence type="ECO:0008006" key="5">
    <source>
        <dbReference type="Google" id="ProtNLM"/>
    </source>
</evidence>
<name>A0ABQ8KS42_9APHY</name>
<keyword evidence="4" id="KW-1185">Reference proteome</keyword>
<gene>
    <name evidence="3" type="ORF">C8Q71DRAFT_743485</name>
</gene>
<reference evidence="3 4" key="1">
    <citation type="journal article" date="2021" name="Environ. Microbiol.">
        <title>Gene family expansions and transcriptome signatures uncover fungal adaptations to wood decay.</title>
        <authorList>
            <person name="Hage H."/>
            <person name="Miyauchi S."/>
            <person name="Viragh M."/>
            <person name="Drula E."/>
            <person name="Min B."/>
            <person name="Chaduli D."/>
            <person name="Navarro D."/>
            <person name="Favel A."/>
            <person name="Norest M."/>
            <person name="Lesage-Meessen L."/>
            <person name="Balint B."/>
            <person name="Merenyi Z."/>
            <person name="de Eugenio L."/>
            <person name="Morin E."/>
            <person name="Martinez A.T."/>
            <person name="Baldrian P."/>
            <person name="Stursova M."/>
            <person name="Martinez M.J."/>
            <person name="Novotny C."/>
            <person name="Magnuson J.K."/>
            <person name="Spatafora J.W."/>
            <person name="Maurice S."/>
            <person name="Pangilinan J."/>
            <person name="Andreopoulos W."/>
            <person name="LaButti K."/>
            <person name="Hundley H."/>
            <person name="Na H."/>
            <person name="Kuo A."/>
            <person name="Barry K."/>
            <person name="Lipzen A."/>
            <person name="Henrissat B."/>
            <person name="Riley R."/>
            <person name="Ahrendt S."/>
            <person name="Nagy L.G."/>
            <person name="Grigoriev I.V."/>
            <person name="Martin F."/>
            <person name="Rosso M.N."/>
        </authorList>
    </citation>
    <scope>NUCLEOTIDE SEQUENCE [LARGE SCALE GENOMIC DNA]</scope>
    <source>
        <strain evidence="3 4">CIRM-BRFM 1785</strain>
    </source>
</reference>
<evidence type="ECO:0000256" key="2">
    <source>
        <dbReference type="SAM" id="Phobius"/>
    </source>
</evidence>
<accession>A0ABQ8KS42</accession>
<dbReference type="RefSeq" id="XP_047782575.1">
    <property type="nucleotide sequence ID" value="XM_047922890.1"/>
</dbReference>
<feature type="transmembrane region" description="Helical" evidence="2">
    <location>
        <begin position="6"/>
        <end position="24"/>
    </location>
</feature>
<evidence type="ECO:0000256" key="1">
    <source>
        <dbReference type="SAM" id="MobiDB-lite"/>
    </source>
</evidence>
<dbReference type="EMBL" id="JADCUA010000004">
    <property type="protein sequence ID" value="KAH9841109.1"/>
    <property type="molecule type" value="Genomic_DNA"/>
</dbReference>
<keyword evidence="2" id="KW-0812">Transmembrane</keyword>
<evidence type="ECO:0000313" key="3">
    <source>
        <dbReference type="EMBL" id="KAH9841109.1"/>
    </source>
</evidence>
<protein>
    <recommendedName>
        <fullName evidence="5">Secreted protein</fullName>
    </recommendedName>
</protein>
<feature type="region of interest" description="Disordered" evidence="1">
    <location>
        <begin position="38"/>
        <end position="60"/>
    </location>
</feature>
<sequence>MNTSRVVVVVVVVVVGNEGFYWWLSHARVLPSWTVSGSVGPSVRPSGASGTSSTAAQTRRPASLAWVSGCGLCAGVSDLDGSDDGLDDWVAGNPALWVLA</sequence>
<dbReference type="Proteomes" id="UP000814176">
    <property type="component" value="Unassembled WGS sequence"/>
</dbReference>
<organism evidence="3 4">
    <name type="scientific">Rhodofomes roseus</name>
    <dbReference type="NCBI Taxonomy" id="34475"/>
    <lineage>
        <taxon>Eukaryota</taxon>
        <taxon>Fungi</taxon>
        <taxon>Dikarya</taxon>
        <taxon>Basidiomycota</taxon>
        <taxon>Agaricomycotina</taxon>
        <taxon>Agaricomycetes</taxon>
        <taxon>Polyporales</taxon>
        <taxon>Rhodofomes</taxon>
    </lineage>
</organism>
<proteinExistence type="predicted"/>
<keyword evidence="2" id="KW-1133">Transmembrane helix</keyword>
<comment type="caution">
    <text evidence="3">The sequence shown here is derived from an EMBL/GenBank/DDBJ whole genome shotgun (WGS) entry which is preliminary data.</text>
</comment>
<feature type="compositionally biased region" description="Low complexity" evidence="1">
    <location>
        <begin position="38"/>
        <end position="56"/>
    </location>
</feature>
<evidence type="ECO:0000313" key="4">
    <source>
        <dbReference type="Proteomes" id="UP000814176"/>
    </source>
</evidence>
<keyword evidence="2" id="KW-0472">Membrane</keyword>
<dbReference type="GeneID" id="72003622"/>